<dbReference type="SMART" id="SM00135">
    <property type="entry name" value="LY"/>
    <property type="match status" value="4"/>
</dbReference>
<dbReference type="SUPFAM" id="SSF48179">
    <property type="entry name" value="6-phosphogluconate dehydrogenase C-terminal domain-like"/>
    <property type="match status" value="1"/>
</dbReference>
<name>A0AAD6GD84_9EURO</name>
<dbReference type="InterPro" id="IPR000033">
    <property type="entry name" value="LDLR_classB_rpt"/>
</dbReference>
<feature type="domain" description="3-hydroxyacyl-CoA dehydrogenase C-terminal" evidence="2">
    <location>
        <begin position="192"/>
        <end position="286"/>
    </location>
</feature>
<keyword evidence="1" id="KW-0560">Oxidoreductase</keyword>
<dbReference type="PANTHER" id="PTHR48075">
    <property type="entry name" value="3-HYDROXYACYL-COA DEHYDROGENASE FAMILY PROTEIN"/>
    <property type="match status" value="1"/>
</dbReference>
<dbReference type="InterPro" id="IPR013328">
    <property type="entry name" value="6PGD_dom2"/>
</dbReference>
<dbReference type="InterPro" id="IPR006108">
    <property type="entry name" value="3HC_DH_C"/>
</dbReference>
<dbReference type="SUPFAM" id="SSF51735">
    <property type="entry name" value="NAD(P)-binding Rossmann-fold domains"/>
    <property type="match status" value="1"/>
</dbReference>
<dbReference type="GO" id="GO:0006631">
    <property type="term" value="P:fatty acid metabolic process"/>
    <property type="evidence" value="ECO:0007669"/>
    <property type="project" value="InterPro"/>
</dbReference>
<reference evidence="4 5" key="1">
    <citation type="journal article" date="2023" name="IMA Fungus">
        <title>Comparative genomic study of the Penicillium genus elucidates a diverse pangenome and 15 lateral gene transfer events.</title>
        <authorList>
            <person name="Petersen C."/>
            <person name="Sorensen T."/>
            <person name="Nielsen M.R."/>
            <person name="Sondergaard T.E."/>
            <person name="Sorensen J.L."/>
            <person name="Fitzpatrick D.A."/>
            <person name="Frisvad J.C."/>
            <person name="Nielsen K.L."/>
        </authorList>
    </citation>
    <scope>NUCLEOTIDE SEQUENCE [LARGE SCALE GENOMIC DNA]</scope>
    <source>
        <strain evidence="4 5">IBT 35679</strain>
    </source>
</reference>
<dbReference type="InterPro" id="IPR036291">
    <property type="entry name" value="NAD(P)-bd_dom_sf"/>
</dbReference>
<accession>A0AAD6GD84</accession>
<dbReference type="Gene3D" id="3.40.50.720">
    <property type="entry name" value="NAD(P)-binding Rossmann-like Domain"/>
    <property type="match status" value="1"/>
</dbReference>
<dbReference type="EMBL" id="JAQIZZ010000006">
    <property type="protein sequence ID" value="KAJ5538483.1"/>
    <property type="molecule type" value="Genomic_DNA"/>
</dbReference>
<dbReference type="SUPFAM" id="SSF63829">
    <property type="entry name" value="Calcium-dependent phosphotriesterase"/>
    <property type="match status" value="1"/>
</dbReference>
<sequence length="606" mass="66917">MASTWQPPKDYRNRAVVVLGGGVLGRRIACVWASAGYNVRIRDPSLQQRKESVAYFDENIALYTQKTCQTPGTVKSLEELEEALTGAWLVIEAVPEVLQLKVDTFAHLEAFAPSDCILASNSSSYKSSEMLDRVSDATRSRILNMHYYMPPRNMVVELMTDGHTEESIFPFMVDRCKEGGALPYVARKESTGLIFNRLWAAVKREILTILAEDVSTPEEIDSLWDQMFVKGGATPCKTMDDVGLDTVALIESHYVKERDLCPEKTVDFLNARYIKDGKLGTKSQHGGLYPPAVAKEAAAKAPSILVLDLGLSSVSPTMSSGSILEYSTTGQIKRALAVNQALPDGLAVDTSSGLAFWTNMGIPGKQDGTVLSINLHTTEIKTIVAPGTINTPKQLTLDKEAKKLYFCDREGCRVYRCNFDGSELETLVWTCELEDTDPKKNIHNWCVGIAVDAELGKFYWSQKGPSKGGQGRIFCANISTPFGESGINRSDVECILDGLPEPIDLEISEISKSLYWTDRGEIPFGNSVNRAQLDSSGRIIENSSTKKYEVLYRHFNEAIGLKIDEKSNSIYVTDLGGRIYHCDLHGTDKSVLVDDEKRAFTGLVLL</sequence>
<dbReference type="AlphaFoldDB" id="A0AAD6GD84"/>
<evidence type="ECO:0000259" key="2">
    <source>
        <dbReference type="Pfam" id="PF00725"/>
    </source>
</evidence>
<evidence type="ECO:0000259" key="3">
    <source>
        <dbReference type="Pfam" id="PF02737"/>
    </source>
</evidence>
<dbReference type="InterPro" id="IPR011042">
    <property type="entry name" value="6-blade_b-propeller_TolB-like"/>
</dbReference>
<evidence type="ECO:0000313" key="4">
    <source>
        <dbReference type="EMBL" id="KAJ5538483.1"/>
    </source>
</evidence>
<dbReference type="Gene3D" id="1.10.1040.10">
    <property type="entry name" value="N-(1-d-carboxylethyl)-l-norvaline Dehydrogenase, domain 2"/>
    <property type="match status" value="1"/>
</dbReference>
<dbReference type="Proteomes" id="UP001220324">
    <property type="component" value="Unassembled WGS sequence"/>
</dbReference>
<dbReference type="InterPro" id="IPR006176">
    <property type="entry name" value="3-OHacyl-CoA_DH_NAD-bd"/>
</dbReference>
<evidence type="ECO:0008006" key="6">
    <source>
        <dbReference type="Google" id="ProtNLM"/>
    </source>
</evidence>
<evidence type="ECO:0000313" key="5">
    <source>
        <dbReference type="Proteomes" id="UP001220324"/>
    </source>
</evidence>
<gene>
    <name evidence="4" type="ORF">N7494_007962</name>
</gene>
<dbReference type="Pfam" id="PF00725">
    <property type="entry name" value="3HCDH"/>
    <property type="match status" value="1"/>
</dbReference>
<dbReference type="Gene3D" id="2.120.10.30">
    <property type="entry name" value="TolB, C-terminal domain"/>
    <property type="match status" value="2"/>
</dbReference>
<dbReference type="GO" id="GO:0016616">
    <property type="term" value="F:oxidoreductase activity, acting on the CH-OH group of donors, NAD or NADP as acceptor"/>
    <property type="evidence" value="ECO:0007669"/>
    <property type="project" value="InterPro"/>
</dbReference>
<dbReference type="InterPro" id="IPR008927">
    <property type="entry name" value="6-PGluconate_DH-like_C_sf"/>
</dbReference>
<keyword evidence="5" id="KW-1185">Reference proteome</keyword>
<evidence type="ECO:0000256" key="1">
    <source>
        <dbReference type="ARBA" id="ARBA00023002"/>
    </source>
</evidence>
<dbReference type="PANTHER" id="PTHR48075:SF10">
    <property type="entry name" value="DEHYDROGENASE, PUTATIVE (AFU_ORTHOLOGUE AFUA_5G10070)-RELATED"/>
    <property type="match status" value="1"/>
</dbReference>
<organism evidence="4 5">
    <name type="scientific">Penicillium frequentans</name>
    <dbReference type="NCBI Taxonomy" id="3151616"/>
    <lineage>
        <taxon>Eukaryota</taxon>
        <taxon>Fungi</taxon>
        <taxon>Dikarya</taxon>
        <taxon>Ascomycota</taxon>
        <taxon>Pezizomycotina</taxon>
        <taxon>Eurotiomycetes</taxon>
        <taxon>Eurotiomycetidae</taxon>
        <taxon>Eurotiales</taxon>
        <taxon>Aspergillaceae</taxon>
        <taxon>Penicillium</taxon>
    </lineage>
</organism>
<comment type="caution">
    <text evidence="4">The sequence shown here is derived from an EMBL/GenBank/DDBJ whole genome shotgun (WGS) entry which is preliminary data.</text>
</comment>
<protein>
    <recommendedName>
        <fullName evidence="6">3-hydroxybutyryl-CoA dehydrogenase</fullName>
    </recommendedName>
</protein>
<dbReference type="GO" id="GO:0070403">
    <property type="term" value="F:NAD+ binding"/>
    <property type="evidence" value="ECO:0007669"/>
    <property type="project" value="InterPro"/>
</dbReference>
<dbReference type="Pfam" id="PF02737">
    <property type="entry name" value="3HCDH_N"/>
    <property type="match status" value="1"/>
</dbReference>
<proteinExistence type="predicted"/>
<feature type="domain" description="3-hydroxyacyl-CoA dehydrogenase NAD binding" evidence="3">
    <location>
        <begin position="16"/>
        <end position="186"/>
    </location>
</feature>